<reference evidence="1" key="1">
    <citation type="submission" date="2021-04" db="EMBL/GenBank/DDBJ databases">
        <authorList>
            <consortium name="Molecular Ecology Group"/>
        </authorList>
    </citation>
    <scope>NUCLEOTIDE SEQUENCE</scope>
</reference>
<dbReference type="EMBL" id="CAJHNH020000220">
    <property type="protein sequence ID" value="CAG5116175.1"/>
    <property type="molecule type" value="Genomic_DNA"/>
</dbReference>
<accession>A0A8S3YKP4</accession>
<proteinExistence type="predicted"/>
<protein>
    <submittedName>
        <fullName evidence="1">Uncharacterized protein</fullName>
    </submittedName>
</protein>
<organism evidence="1 2">
    <name type="scientific">Candidula unifasciata</name>
    <dbReference type="NCBI Taxonomy" id="100452"/>
    <lineage>
        <taxon>Eukaryota</taxon>
        <taxon>Metazoa</taxon>
        <taxon>Spiralia</taxon>
        <taxon>Lophotrochozoa</taxon>
        <taxon>Mollusca</taxon>
        <taxon>Gastropoda</taxon>
        <taxon>Heterobranchia</taxon>
        <taxon>Euthyneura</taxon>
        <taxon>Panpulmonata</taxon>
        <taxon>Eupulmonata</taxon>
        <taxon>Stylommatophora</taxon>
        <taxon>Helicina</taxon>
        <taxon>Helicoidea</taxon>
        <taxon>Geomitridae</taxon>
        <taxon>Candidula</taxon>
    </lineage>
</organism>
<comment type="caution">
    <text evidence="1">The sequence shown here is derived from an EMBL/GenBank/DDBJ whole genome shotgun (WGS) entry which is preliminary data.</text>
</comment>
<feature type="non-terminal residue" evidence="1">
    <location>
        <position position="1"/>
    </location>
</feature>
<evidence type="ECO:0000313" key="1">
    <source>
        <dbReference type="EMBL" id="CAG5116175.1"/>
    </source>
</evidence>
<evidence type="ECO:0000313" key="2">
    <source>
        <dbReference type="Proteomes" id="UP000678393"/>
    </source>
</evidence>
<feature type="non-terminal residue" evidence="1">
    <location>
        <position position="56"/>
    </location>
</feature>
<dbReference type="AlphaFoldDB" id="A0A8S3YKP4"/>
<name>A0A8S3YKP4_9EUPU</name>
<sequence>KRLQEKHSKKENSTGDSREILTDFLELINKFYQKWSKSRMLEHETEPRTETRPSST</sequence>
<gene>
    <name evidence="1" type="ORF">CUNI_LOCUS1733</name>
</gene>
<dbReference type="Proteomes" id="UP000678393">
    <property type="component" value="Unassembled WGS sequence"/>
</dbReference>
<keyword evidence="2" id="KW-1185">Reference proteome</keyword>